<dbReference type="AlphaFoldDB" id="H3CAM7"/>
<evidence type="ECO:0000313" key="4">
    <source>
        <dbReference type="Proteomes" id="UP000007303"/>
    </source>
</evidence>
<dbReference type="GO" id="GO:0006364">
    <property type="term" value="P:rRNA processing"/>
    <property type="evidence" value="ECO:0007669"/>
    <property type="project" value="InterPro"/>
</dbReference>
<dbReference type="InParanoid" id="H3CAM7"/>
<dbReference type="HOGENOM" id="CLU_1063816_0_0_1"/>
<dbReference type="OMA" id="TCKNEES"/>
<proteinExistence type="predicted"/>
<keyword evidence="4" id="KW-1185">Reference proteome</keyword>
<evidence type="ECO:0000256" key="1">
    <source>
        <dbReference type="SAM" id="MobiDB-lite"/>
    </source>
</evidence>
<dbReference type="GO" id="GO:0003723">
    <property type="term" value="F:RNA binding"/>
    <property type="evidence" value="ECO:0007669"/>
    <property type="project" value="TreeGrafter"/>
</dbReference>
<reference evidence="4" key="1">
    <citation type="journal article" date="2004" name="Nature">
        <title>Genome duplication in the teleost fish Tetraodon nigroviridis reveals the early vertebrate proto-karyotype.</title>
        <authorList>
            <person name="Jaillon O."/>
            <person name="Aury J.-M."/>
            <person name="Brunet F."/>
            <person name="Petit J.-L."/>
            <person name="Stange-Thomann N."/>
            <person name="Mauceli E."/>
            <person name="Bouneau L."/>
            <person name="Fischer C."/>
            <person name="Ozouf-Costaz C."/>
            <person name="Bernot A."/>
            <person name="Nicaud S."/>
            <person name="Jaffe D."/>
            <person name="Fisher S."/>
            <person name="Lutfalla G."/>
            <person name="Dossat C."/>
            <person name="Segurens B."/>
            <person name="Dasilva C."/>
            <person name="Salanoubat M."/>
            <person name="Levy M."/>
            <person name="Boudet N."/>
            <person name="Castellano S."/>
            <person name="Anthouard V."/>
            <person name="Jubin C."/>
            <person name="Castelli V."/>
            <person name="Katinka M."/>
            <person name="Vacherie B."/>
            <person name="Biemont C."/>
            <person name="Skalli Z."/>
            <person name="Cattolico L."/>
            <person name="Poulain J."/>
            <person name="De Berardinis V."/>
            <person name="Cruaud C."/>
            <person name="Duprat S."/>
            <person name="Brottier P."/>
            <person name="Coutanceau J.-P."/>
            <person name="Gouzy J."/>
            <person name="Parra G."/>
            <person name="Lardier G."/>
            <person name="Chapple C."/>
            <person name="McKernan K.J."/>
            <person name="McEwan P."/>
            <person name="Bosak S."/>
            <person name="Kellis M."/>
            <person name="Volff J.-N."/>
            <person name="Guigo R."/>
            <person name="Zody M.C."/>
            <person name="Mesirov J."/>
            <person name="Lindblad-Toh K."/>
            <person name="Birren B."/>
            <person name="Nusbaum C."/>
            <person name="Kahn D."/>
            <person name="Robinson-Rechavi M."/>
            <person name="Laudet V."/>
            <person name="Schachter V."/>
            <person name="Quetier F."/>
            <person name="Saurin W."/>
            <person name="Scarpelli C."/>
            <person name="Wincker P."/>
            <person name="Lander E.S."/>
            <person name="Weissenbach J."/>
            <person name="Roest Crollius H."/>
        </authorList>
    </citation>
    <scope>NUCLEOTIDE SEQUENCE [LARGE SCALE GENOMIC DNA]</scope>
</reference>
<organism evidence="3 4">
    <name type="scientific">Tetraodon nigroviridis</name>
    <name type="common">Spotted green pufferfish</name>
    <name type="synonym">Chelonodon nigroviridis</name>
    <dbReference type="NCBI Taxonomy" id="99883"/>
    <lineage>
        <taxon>Eukaryota</taxon>
        <taxon>Metazoa</taxon>
        <taxon>Chordata</taxon>
        <taxon>Craniata</taxon>
        <taxon>Vertebrata</taxon>
        <taxon>Euteleostomi</taxon>
        <taxon>Actinopterygii</taxon>
        <taxon>Neopterygii</taxon>
        <taxon>Teleostei</taxon>
        <taxon>Neoteleostei</taxon>
        <taxon>Acanthomorphata</taxon>
        <taxon>Eupercaria</taxon>
        <taxon>Tetraodontiformes</taxon>
        <taxon>Tetradontoidea</taxon>
        <taxon>Tetraodontidae</taxon>
        <taxon>Tetraodon</taxon>
    </lineage>
</organism>
<protein>
    <recommendedName>
        <fullName evidence="2">ESF1 RRM domain-containing protein</fullName>
    </recommendedName>
</protein>
<feature type="region of interest" description="Disordered" evidence="1">
    <location>
        <begin position="1"/>
        <end position="24"/>
    </location>
</feature>
<evidence type="ECO:0000259" key="2">
    <source>
        <dbReference type="Pfam" id="PF25121"/>
    </source>
</evidence>
<feature type="region of interest" description="Disordered" evidence="1">
    <location>
        <begin position="141"/>
        <end position="217"/>
    </location>
</feature>
<reference evidence="3" key="2">
    <citation type="submission" date="2025-08" db="UniProtKB">
        <authorList>
            <consortium name="Ensembl"/>
        </authorList>
    </citation>
    <scope>IDENTIFICATION</scope>
</reference>
<feature type="compositionally biased region" description="Acidic residues" evidence="1">
    <location>
        <begin position="151"/>
        <end position="188"/>
    </location>
</feature>
<feature type="region of interest" description="Disordered" evidence="1">
    <location>
        <begin position="77"/>
        <end position="116"/>
    </location>
</feature>
<feature type="compositionally biased region" description="Acidic residues" evidence="1">
    <location>
        <begin position="202"/>
        <end position="211"/>
    </location>
</feature>
<dbReference type="Pfam" id="PF25121">
    <property type="entry name" value="RRM_ESF1"/>
    <property type="match status" value="1"/>
</dbReference>
<feature type="compositionally biased region" description="Basic and acidic residues" evidence="1">
    <location>
        <begin position="91"/>
        <end position="101"/>
    </location>
</feature>
<dbReference type="InterPro" id="IPR039754">
    <property type="entry name" value="Esf1"/>
</dbReference>
<sequence length="282" mass="32095">MSSRKRPDGDDRFARVQKDPRFWEMPEREQKIKIDQRFKSMFSDERFRVKYTVDKRGRPINHTSAEDLKRFYKVSDSEEEEEVKKTKKKNRGTEKQVKKGAEQPGRAAPELQEGEKTPTFLFLLLSRFTVKLQRRRCYNKGVETDSFVSEGGDEPSDQEEEEVSGSSDEGEEVEEESDVGGSDEDSDSGPDLARGKGNVETSSEDEEDGVDDVLRREEEEIEHAWGDLCKDAPRTDEVSARLALCNMDWDRLKAKDLLVLLKSFAPTGGAVLSVKIYPSDLG</sequence>
<reference evidence="3" key="3">
    <citation type="submission" date="2025-09" db="UniProtKB">
        <authorList>
            <consortium name="Ensembl"/>
        </authorList>
    </citation>
    <scope>IDENTIFICATION</scope>
</reference>
<dbReference type="InterPro" id="IPR056750">
    <property type="entry name" value="RRM_ESF1"/>
</dbReference>
<name>H3CAM7_TETNG</name>
<dbReference type="Proteomes" id="UP000007303">
    <property type="component" value="Unassembled WGS sequence"/>
</dbReference>
<evidence type="ECO:0000313" key="3">
    <source>
        <dbReference type="Ensembl" id="ENSTNIP00000005299.1"/>
    </source>
</evidence>
<accession>H3CAM7</accession>
<dbReference type="GeneTree" id="ENSGT00390000004881"/>
<dbReference type="Ensembl" id="ENSTNIT00000005445.1">
    <property type="protein sequence ID" value="ENSTNIP00000005299.1"/>
    <property type="gene ID" value="ENSTNIG00000002739.1"/>
</dbReference>
<dbReference type="PANTHER" id="PTHR12202">
    <property type="entry name" value="ESF1 HOMOLOG"/>
    <property type="match status" value="1"/>
</dbReference>
<feature type="domain" description="ESF1 RRM" evidence="2">
    <location>
        <begin position="240"/>
        <end position="282"/>
    </location>
</feature>
<dbReference type="PANTHER" id="PTHR12202:SF0">
    <property type="entry name" value="ESF1 HOMOLOG"/>
    <property type="match status" value="1"/>
</dbReference>
<dbReference type="STRING" id="99883.ENSTNIP00000005299"/>